<dbReference type="RefSeq" id="WP_085333594.1">
    <property type="nucleotide sequence ID" value="NZ_MWJJ01000002.1"/>
</dbReference>
<sequence length="61" mass="7075">MINEIVVRIIAERIITRGENPLRKRPFQLDDVTNEEYRKAVEDYIITNTADVTGVEEVVTQ</sequence>
<evidence type="ECO:0000313" key="1">
    <source>
        <dbReference type="EMBL" id="OSB16683.1"/>
    </source>
</evidence>
<protein>
    <recommendedName>
        <fullName evidence="3">Phage protein</fullName>
    </recommendedName>
</protein>
<comment type="caution">
    <text evidence="1">The sequence shown here is derived from an EMBL/GenBank/DDBJ whole genome shotgun (WGS) entry which is preliminary data.</text>
</comment>
<name>A0ABD6RYJ9_CLOSG</name>
<gene>
    <name evidence="1" type="ORF">B2H94_10845</name>
</gene>
<evidence type="ECO:0000313" key="2">
    <source>
        <dbReference type="Proteomes" id="UP000193911"/>
    </source>
</evidence>
<dbReference type="AlphaFoldDB" id="A0ABD6RYJ9"/>
<proteinExistence type="predicted"/>
<dbReference type="Proteomes" id="UP000193911">
    <property type="component" value="Unassembled WGS sequence"/>
</dbReference>
<organism evidence="1 2">
    <name type="scientific">Clostridium sporogenes</name>
    <dbReference type="NCBI Taxonomy" id="1509"/>
    <lineage>
        <taxon>Bacteria</taxon>
        <taxon>Bacillati</taxon>
        <taxon>Bacillota</taxon>
        <taxon>Clostridia</taxon>
        <taxon>Eubacteriales</taxon>
        <taxon>Clostridiaceae</taxon>
        <taxon>Clostridium</taxon>
    </lineage>
</organism>
<evidence type="ECO:0008006" key="3">
    <source>
        <dbReference type="Google" id="ProtNLM"/>
    </source>
</evidence>
<accession>A0ABD6RYJ9</accession>
<dbReference type="EMBL" id="MWJJ01000002">
    <property type="protein sequence ID" value="OSB16683.1"/>
    <property type="molecule type" value="Genomic_DNA"/>
</dbReference>
<reference evidence="1 2" key="1">
    <citation type="submission" date="2017-02" db="EMBL/GenBank/DDBJ databases">
        <title>Differentiating clades of botulinum-neurotoxin-producing Clostridia with a simple, multiplex PCR assay.</title>
        <authorList>
            <person name="Williamson C.H.D."/>
            <person name="Vazquez A."/>
            <person name="Hill K."/>
            <person name="Smith T.J."/>
            <person name="Nottingham R."/>
            <person name="Stone N.E."/>
            <person name="Sobek C.J."/>
            <person name="Cocking J.H."/>
            <person name="Fernandez R.A."/>
            <person name="Caballero P.A."/>
            <person name="Leiser O.P."/>
            <person name="Keim P."/>
            <person name="Sahl J.W."/>
        </authorList>
    </citation>
    <scope>NUCLEOTIDE SEQUENCE [LARGE SCALE GENOMIC DNA]</scope>
    <source>
        <strain evidence="1 2">CLS_DGF_0088_06</strain>
    </source>
</reference>